<evidence type="ECO:0000256" key="2">
    <source>
        <dbReference type="SAM" id="MobiDB-lite"/>
    </source>
</evidence>
<accession>A0A0G4FHS0</accession>
<evidence type="ECO:0000256" key="1">
    <source>
        <dbReference type="SAM" id="Coils"/>
    </source>
</evidence>
<feature type="compositionally biased region" description="Basic and acidic residues" evidence="2">
    <location>
        <begin position="325"/>
        <end position="338"/>
    </location>
</feature>
<feature type="compositionally biased region" description="Low complexity" evidence="2">
    <location>
        <begin position="183"/>
        <end position="197"/>
    </location>
</feature>
<feature type="region of interest" description="Disordered" evidence="2">
    <location>
        <begin position="290"/>
        <end position="342"/>
    </location>
</feature>
<dbReference type="VEuPathDB" id="CryptoDB:Cvel_17057"/>
<feature type="coiled-coil region" evidence="1">
    <location>
        <begin position="108"/>
        <end position="135"/>
    </location>
</feature>
<gene>
    <name evidence="3" type="ORF">Cvel_17057</name>
</gene>
<name>A0A0G4FHS0_9ALVE</name>
<proteinExistence type="predicted"/>
<dbReference type="GO" id="GO:0005634">
    <property type="term" value="C:nucleus"/>
    <property type="evidence" value="ECO:0007669"/>
    <property type="project" value="TreeGrafter"/>
</dbReference>
<protein>
    <recommendedName>
        <fullName evidence="4">CTLH domain-containing protein</fullName>
    </recommendedName>
</protein>
<sequence>MRSRNLVSRLNWISTCRLFGELLDTNHKRKPIRGNRRQEQQKRLEVVKMSSMGKNEPFSIPSYERTLLKPPYELLLSNFRSDQKAVEKEIAQLTNFMAVKLPTMGLSLKDTIRTMEKLSARLEKLKQTVLQADERSIQSLGTLAFRRKVLKRTGTRQGMPRREDMMVGVQNDAEKGGEKEPEGGVPSSSSVSSASSSAAAAAASGGVVVKVEEECEGEDVKMTPASPDEKETEREKKNLASSPSSPLDDLEDSVGERVANSLQRLQLPLGRLGDSLSLLEDAGLKDAERAGARERAKKRAQVTQTLPTVAEEPTAKTAAEEPDEDRQGKEAEGRKTDHQAQLARRGMGISRGREQYGGGPHGAEFCGIIKALIQRAEMGNEGVHADLAVCEWMERKGMYKTAVAFAKAQNIEGLVDREFLHRIREVKSALARGETASAFEFCTLHRARLKKVSCLLEARLLFEVFLWTLHEKGPLAALEYSRKNVPPEAFGRLVLVG</sequence>
<dbReference type="InterPro" id="IPR045098">
    <property type="entry name" value="Fyv10_fam"/>
</dbReference>
<dbReference type="PANTHER" id="PTHR12170:SF2">
    <property type="entry name" value="E3 UBIQUITIN-PROTEIN TRANSFERASE MAEA"/>
    <property type="match status" value="1"/>
</dbReference>
<dbReference type="EMBL" id="CDMZ01000379">
    <property type="protein sequence ID" value="CEM12985.1"/>
    <property type="molecule type" value="Genomic_DNA"/>
</dbReference>
<feature type="compositionally biased region" description="Basic and acidic residues" evidence="2">
    <location>
        <begin position="172"/>
        <end position="182"/>
    </location>
</feature>
<keyword evidence="1" id="KW-0175">Coiled coil</keyword>
<feature type="compositionally biased region" description="Low complexity" evidence="2">
    <location>
        <begin position="307"/>
        <end position="317"/>
    </location>
</feature>
<feature type="compositionally biased region" description="Basic and acidic residues" evidence="2">
    <location>
        <begin position="227"/>
        <end position="238"/>
    </location>
</feature>
<dbReference type="GO" id="GO:0005737">
    <property type="term" value="C:cytoplasm"/>
    <property type="evidence" value="ECO:0007669"/>
    <property type="project" value="TreeGrafter"/>
</dbReference>
<evidence type="ECO:0008006" key="4">
    <source>
        <dbReference type="Google" id="ProtNLM"/>
    </source>
</evidence>
<dbReference type="GO" id="GO:0043161">
    <property type="term" value="P:proteasome-mediated ubiquitin-dependent protein catabolic process"/>
    <property type="evidence" value="ECO:0007669"/>
    <property type="project" value="InterPro"/>
</dbReference>
<organism evidence="3">
    <name type="scientific">Chromera velia CCMP2878</name>
    <dbReference type="NCBI Taxonomy" id="1169474"/>
    <lineage>
        <taxon>Eukaryota</taxon>
        <taxon>Sar</taxon>
        <taxon>Alveolata</taxon>
        <taxon>Colpodellida</taxon>
        <taxon>Chromeraceae</taxon>
        <taxon>Chromera</taxon>
    </lineage>
</organism>
<dbReference type="AlphaFoldDB" id="A0A0G4FHS0"/>
<feature type="region of interest" description="Disordered" evidence="2">
    <location>
        <begin position="214"/>
        <end position="253"/>
    </location>
</feature>
<reference evidence="3" key="1">
    <citation type="submission" date="2014-11" db="EMBL/GenBank/DDBJ databases">
        <authorList>
            <person name="Otto D Thomas"/>
            <person name="Naeem Raeece"/>
        </authorList>
    </citation>
    <scope>NUCLEOTIDE SEQUENCE</scope>
</reference>
<evidence type="ECO:0000313" key="3">
    <source>
        <dbReference type="EMBL" id="CEM12985.1"/>
    </source>
</evidence>
<dbReference type="PANTHER" id="PTHR12170">
    <property type="entry name" value="MACROPHAGE ERYTHROBLAST ATTACHER-RELATED"/>
    <property type="match status" value="1"/>
</dbReference>
<dbReference type="GO" id="GO:0034657">
    <property type="term" value="C:GID complex"/>
    <property type="evidence" value="ECO:0007669"/>
    <property type="project" value="TreeGrafter"/>
</dbReference>
<feature type="region of interest" description="Disordered" evidence="2">
    <location>
        <begin position="152"/>
        <end position="197"/>
    </location>
</feature>
<dbReference type="GO" id="GO:0004842">
    <property type="term" value="F:ubiquitin-protein transferase activity"/>
    <property type="evidence" value="ECO:0007669"/>
    <property type="project" value="InterPro"/>
</dbReference>